<dbReference type="InterPro" id="IPR016272">
    <property type="entry name" value="Lipase_LIPH"/>
</dbReference>
<accession>A0AAV8YN95</accession>
<feature type="domain" description="Lipase" evidence="8">
    <location>
        <begin position="43"/>
        <end position="392"/>
    </location>
</feature>
<evidence type="ECO:0000313" key="10">
    <source>
        <dbReference type="Proteomes" id="UP001162162"/>
    </source>
</evidence>
<comment type="subcellular location">
    <subcellularLocation>
        <location evidence="1">Secreted</location>
    </subcellularLocation>
</comment>
<keyword evidence="4" id="KW-1015">Disulfide bond</keyword>
<evidence type="ECO:0000256" key="1">
    <source>
        <dbReference type="ARBA" id="ARBA00004613"/>
    </source>
</evidence>
<reference evidence="9" key="1">
    <citation type="journal article" date="2023" name="Insect Mol. Biol.">
        <title>Genome sequencing provides insights into the evolution of gene families encoding plant cell wall-degrading enzymes in longhorned beetles.</title>
        <authorList>
            <person name="Shin N.R."/>
            <person name="Okamura Y."/>
            <person name="Kirsch R."/>
            <person name="Pauchet Y."/>
        </authorList>
    </citation>
    <scope>NUCLEOTIDE SEQUENCE</scope>
    <source>
        <strain evidence="9">AMC_N1</strain>
    </source>
</reference>
<evidence type="ECO:0000313" key="9">
    <source>
        <dbReference type="EMBL" id="KAJ8952140.1"/>
    </source>
</evidence>
<feature type="active site" description="Charge relay system" evidence="5">
    <location>
        <position position="311"/>
    </location>
</feature>
<comment type="caution">
    <text evidence="9">The sequence shown here is derived from an EMBL/GenBank/DDBJ whole genome shotgun (WGS) entry which is preliminary data.</text>
</comment>
<comment type="similarity">
    <text evidence="2 7">Belongs to the AB hydrolase superfamily. Lipase family.</text>
</comment>
<dbReference type="InterPro" id="IPR000734">
    <property type="entry name" value="TAG_lipase"/>
</dbReference>
<dbReference type="PANTHER" id="PTHR11610">
    <property type="entry name" value="LIPASE"/>
    <property type="match status" value="1"/>
</dbReference>
<dbReference type="InterPro" id="IPR033906">
    <property type="entry name" value="Lipase_N"/>
</dbReference>
<dbReference type="PANTHER" id="PTHR11610:SF185">
    <property type="entry name" value="LD47264P"/>
    <property type="match status" value="1"/>
</dbReference>
<dbReference type="CDD" id="cd00707">
    <property type="entry name" value="Pancreat_lipase_like"/>
    <property type="match status" value="1"/>
</dbReference>
<dbReference type="EMBL" id="JAPWTK010000073">
    <property type="protein sequence ID" value="KAJ8952140.1"/>
    <property type="molecule type" value="Genomic_DNA"/>
</dbReference>
<dbReference type="Gene3D" id="2.60.60.20">
    <property type="entry name" value="PLAT/LH2 domain"/>
    <property type="match status" value="1"/>
</dbReference>
<protein>
    <recommendedName>
        <fullName evidence="8">Lipase domain-containing protein</fullName>
    </recommendedName>
</protein>
<evidence type="ECO:0000256" key="5">
    <source>
        <dbReference type="PIRSR" id="PIRSR000865-1"/>
    </source>
</evidence>
<dbReference type="PIRSF" id="PIRSF000865">
    <property type="entry name" value="Lipoprotein_lipase_LIPH"/>
    <property type="match status" value="1"/>
</dbReference>
<feature type="binding site" evidence="6">
    <location>
        <position position="240"/>
    </location>
    <ligand>
        <name>Ca(2+)</name>
        <dbReference type="ChEBI" id="CHEBI:29108"/>
    </ligand>
</feature>
<organism evidence="9 10">
    <name type="scientific">Aromia moschata</name>
    <dbReference type="NCBI Taxonomy" id="1265417"/>
    <lineage>
        <taxon>Eukaryota</taxon>
        <taxon>Metazoa</taxon>
        <taxon>Ecdysozoa</taxon>
        <taxon>Arthropoda</taxon>
        <taxon>Hexapoda</taxon>
        <taxon>Insecta</taxon>
        <taxon>Pterygota</taxon>
        <taxon>Neoptera</taxon>
        <taxon>Endopterygota</taxon>
        <taxon>Coleoptera</taxon>
        <taxon>Polyphaga</taxon>
        <taxon>Cucujiformia</taxon>
        <taxon>Chrysomeloidea</taxon>
        <taxon>Cerambycidae</taxon>
        <taxon>Cerambycinae</taxon>
        <taxon>Callichromatini</taxon>
        <taxon>Aromia</taxon>
    </lineage>
</organism>
<dbReference type="Pfam" id="PF00151">
    <property type="entry name" value="Lipase"/>
    <property type="match status" value="1"/>
</dbReference>
<evidence type="ECO:0000259" key="8">
    <source>
        <dbReference type="Pfam" id="PF00151"/>
    </source>
</evidence>
<gene>
    <name evidence="9" type="ORF">NQ318_018476</name>
</gene>
<dbReference type="GO" id="GO:0016042">
    <property type="term" value="P:lipid catabolic process"/>
    <property type="evidence" value="ECO:0007669"/>
    <property type="project" value="TreeGrafter"/>
</dbReference>
<dbReference type="PRINTS" id="PR00823">
    <property type="entry name" value="PANCLIPASE"/>
</dbReference>
<evidence type="ECO:0000256" key="2">
    <source>
        <dbReference type="ARBA" id="ARBA00010701"/>
    </source>
</evidence>
<proteinExistence type="inferred from homology"/>
<keyword evidence="10" id="KW-1185">Reference proteome</keyword>
<name>A0AAV8YN95_9CUCU</name>
<dbReference type="AlphaFoldDB" id="A0AAV8YN95"/>
<keyword evidence="3" id="KW-0964">Secreted</keyword>
<feature type="active site" description="Charge relay system" evidence="5">
    <location>
        <position position="224"/>
    </location>
</feature>
<evidence type="ECO:0000256" key="4">
    <source>
        <dbReference type="ARBA" id="ARBA00023157"/>
    </source>
</evidence>
<evidence type="ECO:0000256" key="7">
    <source>
        <dbReference type="RuleBase" id="RU004262"/>
    </source>
</evidence>
<dbReference type="InterPro" id="IPR013818">
    <property type="entry name" value="Lipase"/>
</dbReference>
<keyword evidence="6" id="KW-0106">Calcium</keyword>
<dbReference type="GO" id="GO:0004806">
    <property type="term" value="F:triacylglycerol lipase activity"/>
    <property type="evidence" value="ECO:0007669"/>
    <property type="project" value="InterPro"/>
</dbReference>
<dbReference type="GO" id="GO:0046872">
    <property type="term" value="F:metal ion binding"/>
    <property type="evidence" value="ECO:0007669"/>
    <property type="project" value="UniProtKB-KW"/>
</dbReference>
<dbReference type="Proteomes" id="UP001162162">
    <property type="component" value="Unassembled WGS sequence"/>
</dbReference>
<dbReference type="PRINTS" id="PR00821">
    <property type="entry name" value="TAGLIPASE"/>
</dbReference>
<feature type="binding site" evidence="6">
    <location>
        <position position="238"/>
    </location>
    <ligand>
        <name>Ca(2+)</name>
        <dbReference type="ChEBI" id="CHEBI:29108"/>
    </ligand>
</feature>
<evidence type="ECO:0000256" key="6">
    <source>
        <dbReference type="PIRSR" id="PIRSR000865-2"/>
    </source>
</evidence>
<sequence length="528" mass="59574">MVGVNNNSSVFFRTLVFVMNQTLIQESSYNYYYMQIGKETNASQCYGMYGCFQLSPPWTSENRPVSLFPESLEKLKLTYPLYTRKNLIHPIYFDIEFEFDYVQATGINPLKPIYLVTHGYMEGGGIGWIYKTVRALLEVEDCNVIVIDWHSGSSPPYTQAVANIRLVGSMTAHLLEDISHYTGNLKLDHVHAIGHSLGAHMCGYIGYTLQKEFNLTLGRITGMDPAEPHFAKTNRPVRLDRSAARYVDVIHTDASQFIRGGLGLTESIGHVDYYPNGGSDQPGCGKSVVDYIKDANGSFFHGVKKYLGCNHARSHEFFLDSIISNPRCKYLTISCSSFQDFVSGKCFDCGKHREKCIPFGYHGRGHYDKFLRNKWKHTSRVQYLLTSDSAPFCRGHYRIAVQVSNSNDSILHGGEIGQLIFTMHSTSDGKGHKSNPVGFISGYYEPGTLYTSVVAAKEVSHLRAIEVEWKYNSSLFNPLTWRILTTPKIFLRKVTVESLEINERITVCPKDEQPILNGIPQLLISSYC</sequence>
<dbReference type="SUPFAM" id="SSF53474">
    <property type="entry name" value="alpha/beta-Hydrolases"/>
    <property type="match status" value="1"/>
</dbReference>
<evidence type="ECO:0000256" key="3">
    <source>
        <dbReference type="ARBA" id="ARBA00022525"/>
    </source>
</evidence>
<feature type="active site" description="Nucleophile" evidence="5">
    <location>
        <position position="196"/>
    </location>
</feature>
<dbReference type="GO" id="GO:0005615">
    <property type="term" value="C:extracellular space"/>
    <property type="evidence" value="ECO:0007669"/>
    <property type="project" value="TreeGrafter"/>
</dbReference>
<keyword evidence="6" id="KW-0479">Metal-binding</keyword>
<dbReference type="InterPro" id="IPR002331">
    <property type="entry name" value="Lipase_panc"/>
</dbReference>
<dbReference type="InterPro" id="IPR029058">
    <property type="entry name" value="AB_hydrolase_fold"/>
</dbReference>
<dbReference type="Gene3D" id="3.40.50.1820">
    <property type="entry name" value="alpha/beta hydrolase"/>
    <property type="match status" value="1"/>
</dbReference>